<reference evidence="7 8" key="1">
    <citation type="journal article" date="2020" name="bioRxiv">
        <title>Sequence and annotation of 42 cannabis genomes reveals extensive copy number variation in cannabinoid synthesis and pathogen resistance genes.</title>
        <authorList>
            <person name="Mckernan K.J."/>
            <person name="Helbert Y."/>
            <person name="Kane L.T."/>
            <person name="Ebling H."/>
            <person name="Zhang L."/>
            <person name="Liu B."/>
            <person name="Eaton Z."/>
            <person name="Mclaughlin S."/>
            <person name="Kingan S."/>
            <person name="Baybayan P."/>
            <person name="Concepcion G."/>
            <person name="Jordan M."/>
            <person name="Riva A."/>
            <person name="Barbazuk W."/>
            <person name="Harkins T."/>
        </authorList>
    </citation>
    <scope>NUCLEOTIDE SEQUENCE [LARGE SCALE GENOMIC DNA]</scope>
    <source>
        <strain evidence="8">cv. Jamaican Lion 4</strain>
        <tissue evidence="7">Leaf</tissue>
    </source>
</reference>
<dbReference type="PANTHER" id="PTHR47950">
    <property type="entry name" value="CYTOCHROME P450, FAMILY 76, SUBFAMILY C, POLYPEPTIDE 5-RELATED"/>
    <property type="match status" value="1"/>
</dbReference>
<dbReference type="GO" id="GO:0004497">
    <property type="term" value="F:monooxygenase activity"/>
    <property type="evidence" value="ECO:0007669"/>
    <property type="project" value="UniProtKB-KW"/>
</dbReference>
<dbReference type="GO" id="GO:0005506">
    <property type="term" value="F:iron ion binding"/>
    <property type="evidence" value="ECO:0007669"/>
    <property type="project" value="InterPro"/>
</dbReference>
<dbReference type="AlphaFoldDB" id="A0A7J6G7H7"/>
<evidence type="ECO:0000256" key="2">
    <source>
        <dbReference type="ARBA" id="ARBA00022617"/>
    </source>
</evidence>
<gene>
    <name evidence="7" type="ORF">F8388_006248</name>
</gene>
<keyword evidence="6" id="KW-0503">Monooxygenase</keyword>
<evidence type="ECO:0000313" key="7">
    <source>
        <dbReference type="EMBL" id="KAF4378797.1"/>
    </source>
</evidence>
<keyword evidence="2" id="KW-0349">Heme</keyword>
<keyword evidence="4" id="KW-0560">Oxidoreductase</keyword>
<proteinExistence type="inferred from homology"/>
<evidence type="ECO:0008006" key="9">
    <source>
        <dbReference type="Google" id="ProtNLM"/>
    </source>
</evidence>
<evidence type="ECO:0000256" key="1">
    <source>
        <dbReference type="ARBA" id="ARBA00010617"/>
    </source>
</evidence>
<dbReference type="PANTHER" id="PTHR47950:SF4">
    <property type="entry name" value="GERANIOL 8-HYDROXYLASE-LIKE"/>
    <property type="match status" value="1"/>
</dbReference>
<evidence type="ECO:0000313" key="8">
    <source>
        <dbReference type="Proteomes" id="UP000525078"/>
    </source>
</evidence>
<comment type="caution">
    <text evidence="7">The sequence shown here is derived from an EMBL/GenBank/DDBJ whole genome shotgun (WGS) entry which is preliminary data.</text>
</comment>
<dbReference type="GO" id="GO:0016705">
    <property type="term" value="F:oxidoreductase activity, acting on paired donors, with incorporation or reduction of molecular oxygen"/>
    <property type="evidence" value="ECO:0007669"/>
    <property type="project" value="InterPro"/>
</dbReference>
<keyword evidence="3" id="KW-0479">Metal-binding</keyword>
<dbReference type="EMBL" id="JAATIP010000071">
    <property type="protein sequence ID" value="KAF4378797.1"/>
    <property type="molecule type" value="Genomic_DNA"/>
</dbReference>
<keyword evidence="5" id="KW-0408">Iron</keyword>
<dbReference type="Proteomes" id="UP000525078">
    <property type="component" value="Unassembled WGS sequence"/>
</dbReference>
<evidence type="ECO:0000256" key="3">
    <source>
        <dbReference type="ARBA" id="ARBA00022723"/>
    </source>
</evidence>
<organism evidence="7 8">
    <name type="scientific">Cannabis sativa</name>
    <name type="common">Hemp</name>
    <name type="synonym">Marijuana</name>
    <dbReference type="NCBI Taxonomy" id="3483"/>
    <lineage>
        <taxon>Eukaryota</taxon>
        <taxon>Viridiplantae</taxon>
        <taxon>Streptophyta</taxon>
        <taxon>Embryophyta</taxon>
        <taxon>Tracheophyta</taxon>
        <taxon>Spermatophyta</taxon>
        <taxon>Magnoliopsida</taxon>
        <taxon>eudicotyledons</taxon>
        <taxon>Gunneridae</taxon>
        <taxon>Pentapetalae</taxon>
        <taxon>rosids</taxon>
        <taxon>fabids</taxon>
        <taxon>Rosales</taxon>
        <taxon>Cannabaceae</taxon>
        <taxon>Cannabis</taxon>
    </lineage>
</organism>
<dbReference type="InterPro" id="IPR036396">
    <property type="entry name" value="Cyt_P450_sf"/>
</dbReference>
<comment type="similarity">
    <text evidence="1">Belongs to the cytochrome P450 family.</text>
</comment>
<dbReference type="GO" id="GO:0020037">
    <property type="term" value="F:heme binding"/>
    <property type="evidence" value="ECO:0007669"/>
    <property type="project" value="InterPro"/>
</dbReference>
<evidence type="ECO:0000256" key="5">
    <source>
        <dbReference type="ARBA" id="ARBA00023004"/>
    </source>
</evidence>
<sequence length="64" mass="7427">MSEAQAELKHVIDKGNQVKDSDITRLPYLQAIVKELSSRDNKIRDKPNEFIPKRFLESDTDVKQ</sequence>
<accession>A0A7J6G7H7</accession>
<protein>
    <recommendedName>
        <fullName evidence="9">Cytochrome P450</fullName>
    </recommendedName>
</protein>
<evidence type="ECO:0000256" key="4">
    <source>
        <dbReference type="ARBA" id="ARBA00023002"/>
    </source>
</evidence>
<name>A0A7J6G7H7_CANSA</name>
<dbReference type="SUPFAM" id="SSF48264">
    <property type="entry name" value="Cytochrome P450"/>
    <property type="match status" value="1"/>
</dbReference>
<evidence type="ECO:0000256" key="6">
    <source>
        <dbReference type="ARBA" id="ARBA00023033"/>
    </source>
</evidence>